<dbReference type="STRING" id="418459.E3L1S9"/>
<evidence type="ECO:0000256" key="7">
    <source>
        <dbReference type="ARBA" id="ARBA00022840"/>
    </source>
</evidence>
<evidence type="ECO:0000256" key="4">
    <source>
        <dbReference type="ARBA" id="ARBA00022598"/>
    </source>
</evidence>
<dbReference type="GO" id="GO:0006606">
    <property type="term" value="P:protein import into nucleus"/>
    <property type="evidence" value="ECO:0000318"/>
    <property type="project" value="GO_Central"/>
</dbReference>
<dbReference type="GeneID" id="10530401"/>
<dbReference type="Pfam" id="PF00133">
    <property type="entry name" value="tRNA-synt_1"/>
    <property type="match status" value="1"/>
</dbReference>
<name>E3L1S9_PUCGT</name>
<dbReference type="Pfam" id="PF08264">
    <property type="entry name" value="Anticodon_1"/>
    <property type="match status" value="1"/>
</dbReference>
<dbReference type="Gene3D" id="1.10.730.10">
    <property type="entry name" value="Isoleucyl-tRNA Synthetase, Domain 1"/>
    <property type="match status" value="1"/>
</dbReference>
<keyword evidence="2" id="KW-0813">Transport</keyword>
<keyword evidence="8" id="KW-0648">Protein biosynthesis</keyword>
<protein>
    <submittedName>
        <fullName evidence="14">Valyl-tRNA synthetase</fullName>
    </submittedName>
</protein>
<dbReference type="SUPFAM" id="SSF52374">
    <property type="entry name" value="Nucleotidylyl transferase"/>
    <property type="match status" value="1"/>
</dbReference>
<evidence type="ECO:0000256" key="1">
    <source>
        <dbReference type="ARBA" id="ARBA00004496"/>
    </source>
</evidence>
<dbReference type="VEuPathDB" id="FungiDB:PGTG_16091"/>
<evidence type="ECO:0000259" key="12">
    <source>
        <dbReference type="Pfam" id="PF00133"/>
    </source>
</evidence>
<dbReference type="InterPro" id="IPR011989">
    <property type="entry name" value="ARM-like"/>
</dbReference>
<dbReference type="GO" id="GO:0008139">
    <property type="term" value="F:nuclear localization sequence binding"/>
    <property type="evidence" value="ECO:0000318"/>
    <property type="project" value="GO_Central"/>
</dbReference>
<dbReference type="AlphaFoldDB" id="E3L1S9"/>
<dbReference type="Pfam" id="PF13513">
    <property type="entry name" value="HEAT_EZ"/>
    <property type="match status" value="1"/>
</dbReference>
<dbReference type="GO" id="GO:0004812">
    <property type="term" value="F:aminoacyl-tRNA ligase activity"/>
    <property type="evidence" value="ECO:0007669"/>
    <property type="project" value="UniProtKB-KW"/>
</dbReference>
<proteinExistence type="predicted"/>
<reference evidence="15" key="2">
    <citation type="journal article" date="2011" name="Proc. Natl. Acad. Sci. U.S.A.">
        <title>Obligate biotrophy features unraveled by the genomic analysis of rust fungi.</title>
        <authorList>
            <person name="Duplessis S."/>
            <person name="Cuomo C.A."/>
            <person name="Lin Y.-C."/>
            <person name="Aerts A."/>
            <person name="Tisserant E."/>
            <person name="Veneault-Fourrey C."/>
            <person name="Joly D.L."/>
            <person name="Hacquard S."/>
            <person name="Amselem J."/>
            <person name="Cantarel B.L."/>
            <person name="Chiu R."/>
            <person name="Coutinho P.M."/>
            <person name="Feau N."/>
            <person name="Field M."/>
            <person name="Frey P."/>
            <person name="Gelhaye E."/>
            <person name="Goldberg J."/>
            <person name="Grabherr M.G."/>
            <person name="Kodira C.D."/>
            <person name="Kohler A."/>
            <person name="Kuees U."/>
            <person name="Lindquist E.A."/>
            <person name="Lucas S.M."/>
            <person name="Mago R."/>
            <person name="Mauceli E."/>
            <person name="Morin E."/>
            <person name="Murat C."/>
            <person name="Pangilinan J.L."/>
            <person name="Park R."/>
            <person name="Pearson M."/>
            <person name="Quesneville H."/>
            <person name="Rouhier N."/>
            <person name="Sakthikumar S."/>
            <person name="Salamov A.A."/>
            <person name="Schmutz J."/>
            <person name="Selles B."/>
            <person name="Shapiro H."/>
            <person name="Tanguay P."/>
            <person name="Tuskan G.A."/>
            <person name="Henrissat B."/>
            <person name="Van de Peer Y."/>
            <person name="Rouze P."/>
            <person name="Ellis J.G."/>
            <person name="Dodds P.N."/>
            <person name="Schein J.E."/>
            <person name="Zhong S."/>
            <person name="Hamelin R.C."/>
            <person name="Grigoriev I.V."/>
            <person name="Szabo L.J."/>
            <person name="Martin F."/>
        </authorList>
    </citation>
    <scope>NUCLEOTIDE SEQUENCE [LARGE SCALE GENOMIC DNA]</scope>
    <source>
        <strain evidence="15">CRL 75-36-700-3 / race SCCL</strain>
    </source>
</reference>
<dbReference type="RefSeq" id="XP_003334923.2">
    <property type="nucleotide sequence ID" value="XM_003334875.2"/>
</dbReference>
<dbReference type="CDD" id="cd07962">
    <property type="entry name" value="Anticodon_Ia_Val"/>
    <property type="match status" value="1"/>
</dbReference>
<evidence type="ECO:0000256" key="8">
    <source>
        <dbReference type="ARBA" id="ARBA00022917"/>
    </source>
</evidence>
<dbReference type="InterPro" id="IPR021133">
    <property type="entry name" value="HEAT_type_2"/>
</dbReference>
<dbReference type="PROSITE" id="PS50077">
    <property type="entry name" value="HEAT_REPEAT"/>
    <property type="match status" value="2"/>
</dbReference>
<dbReference type="InterPro" id="IPR040122">
    <property type="entry name" value="Importin_beta"/>
</dbReference>
<dbReference type="GO" id="GO:0061608">
    <property type="term" value="F:nuclear import signal receptor activity"/>
    <property type="evidence" value="ECO:0000318"/>
    <property type="project" value="GO_Central"/>
</dbReference>
<reference key="1">
    <citation type="submission" date="2007-01" db="EMBL/GenBank/DDBJ databases">
        <title>The Genome Sequence of Puccinia graminis f. sp. tritici Strain CRL 75-36-700-3.</title>
        <authorList>
            <consortium name="The Broad Institute Genome Sequencing Platform"/>
            <person name="Birren B."/>
            <person name="Lander E."/>
            <person name="Galagan J."/>
            <person name="Nusbaum C."/>
            <person name="Devon K."/>
            <person name="Cuomo C."/>
            <person name="Jaffe D."/>
            <person name="Butler J."/>
            <person name="Alvarez P."/>
            <person name="Gnerre S."/>
            <person name="Grabherr M."/>
            <person name="Mauceli E."/>
            <person name="Brockman W."/>
            <person name="Young S."/>
            <person name="LaButti K."/>
            <person name="Sykes S."/>
            <person name="DeCaprio D."/>
            <person name="Crawford M."/>
            <person name="Koehrsen M."/>
            <person name="Engels R."/>
            <person name="Montgomery P."/>
            <person name="Pearson M."/>
            <person name="Howarth C."/>
            <person name="Larson L."/>
            <person name="White J."/>
            <person name="Zeng Q."/>
            <person name="Kodira C."/>
            <person name="Yandava C."/>
            <person name="Alvarado L."/>
            <person name="O'Leary S."/>
            <person name="Szabo L."/>
            <person name="Dean R."/>
            <person name="Schein J."/>
        </authorList>
    </citation>
    <scope>NUCLEOTIDE SEQUENCE</scope>
    <source>
        <strain>CRL 75-36-700-3</strain>
    </source>
</reference>
<keyword evidence="6" id="KW-0547">Nucleotide-binding</keyword>
<sequence>MPIHLIAAISKAYYQTFLLCSRFRTLQRCRWSVSLMDTVVASYAENLPQIYALFAKTLQDPKSLEVRVTTVQALGRVAEYIEVDEEASIKGFDTLETLLIIEVPLINAHFTQVVEFNATIGNNKSLDESQRIMTLNSLLWTIKFKKSKIASMDLIKPIVDFLITIGAEDEPEDPEDDSVARTAFRCLDALSTSLSPQAVFPALYSRIQECFRSTDPTLRKAAVMALGVTVEGCSLFIQPHIEQLWPFIDTGLEDSDPRVRRAACTALSCICEMLVDECASQHQILVPRVSALLNDPACQRNAMTSLDGLLEVLDDQTIGLYLSCAYDRFRSSEAQGHCGRCDWLRRLRRKRRIRALLRREGDKQELRGVAQDTVGTLSSAVGKEKFRPFLDGCLNIAFEAIELNSPSLRECSMILTPDLEKFYPSSLLETGWDIIFFWVAKMTILGVKLTGKMPFSEVFCHAMIRYAHGRKMSKSKGNVIDPINVIDGITLDALANQLQTGNLDEKELKTALAGQKADFGKTNGIPPCGADALRFALCAYTSSGRSINLDVLCVEGYRKFCNKLWNATRFALLKLDDGFTPRSSADPNGKKTLVEKWILHKLNECSLNVNKALEDRSFMAATSAAHEFWLYDLCDVYIFVAYLPRVMPAVFASLGQSEEDDGSVLPSEMIKGFKAADDDEDEADSDFEESSATGDLSEVESNLIGCAADLVGTFATVLGADFAQAFNQFLPCVSKYYDPCYSPTNWNNTIGSLAEVINGLGSAVGPFTEQLLPLGLKATKDEDVEVRSNAASFLGSLAYWTTVDISSQYMSILECLQPLFTVPDDSSREKSEHAKDNAAAALPLDLLLPVFFEALPLKQDFAESSKCFEALFELIQQSHPLVQTHFDHILAVFAHVPQNLVPAVPEEKVMIPAETRKKLVALLRQLNSQVPDQLAARGLTGYIQ</sequence>
<dbReference type="InterPro" id="IPR014729">
    <property type="entry name" value="Rossmann-like_a/b/a_fold"/>
</dbReference>
<dbReference type="InterPro" id="IPR009080">
    <property type="entry name" value="tRNAsynth_Ia_anticodon-bd"/>
</dbReference>
<dbReference type="InParanoid" id="E3L1S9"/>
<keyword evidence="3" id="KW-0963">Cytoplasm</keyword>
<evidence type="ECO:0000256" key="9">
    <source>
        <dbReference type="ARBA" id="ARBA00022927"/>
    </source>
</evidence>
<dbReference type="GO" id="GO:0005737">
    <property type="term" value="C:cytoplasm"/>
    <property type="evidence" value="ECO:0000318"/>
    <property type="project" value="GO_Central"/>
</dbReference>
<keyword evidence="7" id="KW-0067">ATP-binding</keyword>
<dbReference type="FunCoup" id="E3L1S9">
    <property type="interactions" value="615"/>
</dbReference>
<dbReference type="PANTHER" id="PTHR10527">
    <property type="entry name" value="IMPORTIN BETA"/>
    <property type="match status" value="1"/>
</dbReference>
<evidence type="ECO:0000313" key="14">
    <source>
        <dbReference type="EMBL" id="EFP90504.2"/>
    </source>
</evidence>
<dbReference type="GO" id="GO:0006418">
    <property type="term" value="P:tRNA aminoacylation for protein translation"/>
    <property type="evidence" value="ECO:0007669"/>
    <property type="project" value="InterPro"/>
</dbReference>
<feature type="domain" description="Methionyl/Valyl/Leucyl/Isoleucyl-tRNA synthetase anticodon-binding" evidence="13">
    <location>
        <begin position="595"/>
        <end position="638"/>
    </location>
</feature>
<gene>
    <name evidence="14" type="ORF">PGTG_16091</name>
</gene>
<accession>E3L1S9</accession>
<keyword evidence="15" id="KW-1185">Reference proteome</keyword>
<dbReference type="EMBL" id="DS178333">
    <property type="protein sequence ID" value="EFP90504.2"/>
    <property type="molecule type" value="Genomic_DNA"/>
</dbReference>
<dbReference type="SUPFAM" id="SSF47323">
    <property type="entry name" value="Anticodon-binding domain of a subclass of class I aminoacyl-tRNA synthetases"/>
    <property type="match status" value="1"/>
</dbReference>
<feature type="repeat" description="HEAT" evidence="11">
    <location>
        <begin position="771"/>
        <end position="809"/>
    </location>
</feature>
<evidence type="ECO:0000313" key="15">
    <source>
        <dbReference type="Proteomes" id="UP000008783"/>
    </source>
</evidence>
<feature type="domain" description="Aminoacyl-tRNA synthetase class Ia" evidence="12">
    <location>
        <begin position="415"/>
        <end position="550"/>
    </location>
</feature>
<dbReference type="GO" id="GO:0005634">
    <property type="term" value="C:nucleus"/>
    <property type="evidence" value="ECO:0000318"/>
    <property type="project" value="GO_Central"/>
</dbReference>
<dbReference type="KEGG" id="pgr:PGTG_16091"/>
<feature type="repeat" description="HEAT" evidence="11">
    <location>
        <begin position="244"/>
        <end position="282"/>
    </location>
</feature>
<dbReference type="InterPro" id="IPR033705">
    <property type="entry name" value="Anticodon_Ia_Val"/>
</dbReference>
<evidence type="ECO:0000256" key="3">
    <source>
        <dbReference type="ARBA" id="ARBA00022490"/>
    </source>
</evidence>
<keyword evidence="9" id="KW-0653">Protein transport</keyword>
<evidence type="ECO:0000256" key="2">
    <source>
        <dbReference type="ARBA" id="ARBA00022448"/>
    </source>
</evidence>
<dbReference type="OrthoDB" id="7862313at2759"/>
<dbReference type="InterPro" id="IPR002300">
    <property type="entry name" value="aa-tRNA-synth_Ia"/>
</dbReference>
<dbReference type="Gene3D" id="1.25.10.10">
    <property type="entry name" value="Leucine-rich Repeat Variant"/>
    <property type="match status" value="2"/>
</dbReference>
<evidence type="ECO:0000256" key="5">
    <source>
        <dbReference type="ARBA" id="ARBA00022737"/>
    </source>
</evidence>
<keyword evidence="10" id="KW-0030">Aminoacyl-tRNA synthetase</keyword>
<dbReference type="HOGENOM" id="CLU_003794_1_1_1"/>
<organism evidence="14 15">
    <name type="scientific">Puccinia graminis f. sp. tritici (strain CRL 75-36-700-3 / race SCCL)</name>
    <name type="common">Black stem rust fungus</name>
    <dbReference type="NCBI Taxonomy" id="418459"/>
    <lineage>
        <taxon>Eukaryota</taxon>
        <taxon>Fungi</taxon>
        <taxon>Dikarya</taxon>
        <taxon>Basidiomycota</taxon>
        <taxon>Pucciniomycotina</taxon>
        <taxon>Pucciniomycetes</taxon>
        <taxon>Pucciniales</taxon>
        <taxon>Pucciniaceae</taxon>
        <taxon>Puccinia</taxon>
    </lineage>
</organism>
<dbReference type="InterPro" id="IPR013155">
    <property type="entry name" value="M/V/L/I-tRNA-synth_anticd-bd"/>
</dbReference>
<dbReference type="GO" id="GO:0005524">
    <property type="term" value="F:ATP binding"/>
    <property type="evidence" value="ECO:0007669"/>
    <property type="project" value="UniProtKB-KW"/>
</dbReference>
<dbReference type="Proteomes" id="UP000008783">
    <property type="component" value="Unassembled WGS sequence"/>
</dbReference>
<evidence type="ECO:0000259" key="13">
    <source>
        <dbReference type="Pfam" id="PF08264"/>
    </source>
</evidence>
<evidence type="ECO:0000256" key="10">
    <source>
        <dbReference type="ARBA" id="ARBA00023146"/>
    </source>
</evidence>
<evidence type="ECO:0000256" key="11">
    <source>
        <dbReference type="PROSITE-ProRule" id="PRU00103"/>
    </source>
</evidence>
<dbReference type="SUPFAM" id="SSF48371">
    <property type="entry name" value="ARM repeat"/>
    <property type="match status" value="1"/>
</dbReference>
<comment type="subcellular location">
    <subcellularLocation>
        <location evidence="1">Cytoplasm</location>
    </subcellularLocation>
</comment>
<dbReference type="InterPro" id="IPR016024">
    <property type="entry name" value="ARM-type_fold"/>
</dbReference>
<dbReference type="Gene3D" id="3.40.50.620">
    <property type="entry name" value="HUPs"/>
    <property type="match status" value="1"/>
</dbReference>
<evidence type="ECO:0000256" key="6">
    <source>
        <dbReference type="ARBA" id="ARBA00022741"/>
    </source>
</evidence>
<keyword evidence="4" id="KW-0436">Ligase</keyword>
<keyword evidence="5" id="KW-0677">Repeat</keyword>